<gene>
    <name evidence="1" type="ORF">M9Y10_029967</name>
</gene>
<dbReference type="Proteomes" id="UP001470230">
    <property type="component" value="Unassembled WGS sequence"/>
</dbReference>
<evidence type="ECO:0000313" key="2">
    <source>
        <dbReference type="Proteomes" id="UP001470230"/>
    </source>
</evidence>
<keyword evidence="2" id="KW-1185">Reference proteome</keyword>
<protein>
    <recommendedName>
        <fullName evidence="3">DUF3447 domain-containing protein</fullName>
    </recommendedName>
</protein>
<evidence type="ECO:0000313" key="1">
    <source>
        <dbReference type="EMBL" id="KAK8892726.1"/>
    </source>
</evidence>
<sequence length="347" mass="41459">MTTKNYLANHNDFLHILRMITKIADNHHRNDLFFKKIEQIYVFLKENIKQILSNTEIFDIIKNNKKILLYFLQNDILILNKEICDEIIIKCDNNGLQYSHFFIKEIKQKFRQFITKYEIEDIEEEFLRKYLDILDGNFDSKILKGENDSYLCSLIRDDLIEDFITYVNRTNLSLSETFIKKSFFETNSFLLEKDSISLIEYSAFFGSIQIYRFLKMNKVELTPSLWLYSIHGGNADLIHDLEESKVNEPNSDFYIECFIESIKCHHNEFAAYFENNFLSQEDMKNSDIIYSIFHYYNYSYFPSDFDIDNCDIFTNLCYHNYDDIVNSLLEKKGENIIKGLIISLFFL</sequence>
<name>A0ABR2KPG7_9EUKA</name>
<comment type="caution">
    <text evidence="1">The sequence shown here is derived from an EMBL/GenBank/DDBJ whole genome shotgun (WGS) entry which is preliminary data.</text>
</comment>
<accession>A0ABR2KPG7</accession>
<proteinExistence type="predicted"/>
<organism evidence="1 2">
    <name type="scientific">Tritrichomonas musculus</name>
    <dbReference type="NCBI Taxonomy" id="1915356"/>
    <lineage>
        <taxon>Eukaryota</taxon>
        <taxon>Metamonada</taxon>
        <taxon>Parabasalia</taxon>
        <taxon>Tritrichomonadida</taxon>
        <taxon>Tritrichomonadidae</taxon>
        <taxon>Tritrichomonas</taxon>
    </lineage>
</organism>
<reference evidence="1 2" key="1">
    <citation type="submission" date="2024-04" db="EMBL/GenBank/DDBJ databases">
        <title>Tritrichomonas musculus Genome.</title>
        <authorList>
            <person name="Alves-Ferreira E."/>
            <person name="Grigg M."/>
            <person name="Lorenzi H."/>
            <person name="Galac M."/>
        </authorList>
    </citation>
    <scope>NUCLEOTIDE SEQUENCE [LARGE SCALE GENOMIC DNA]</scope>
    <source>
        <strain evidence="1 2">EAF2021</strain>
    </source>
</reference>
<evidence type="ECO:0008006" key="3">
    <source>
        <dbReference type="Google" id="ProtNLM"/>
    </source>
</evidence>
<dbReference type="EMBL" id="JAPFFF010000004">
    <property type="protein sequence ID" value="KAK8892726.1"/>
    <property type="molecule type" value="Genomic_DNA"/>
</dbReference>